<proteinExistence type="predicted"/>
<accession>X0YSN0</accession>
<comment type="caution">
    <text evidence="1">The sequence shown here is derived from an EMBL/GenBank/DDBJ whole genome shotgun (WGS) entry which is preliminary data.</text>
</comment>
<protein>
    <recommendedName>
        <fullName evidence="2">DNA (cytosine-5-)-methyltransferase</fullName>
    </recommendedName>
</protein>
<reference evidence="1" key="1">
    <citation type="journal article" date="2014" name="Front. Microbiol.">
        <title>High frequency of phylogenetically diverse reductive dehalogenase-homologous genes in deep subseafloor sedimentary metagenomes.</title>
        <authorList>
            <person name="Kawai M."/>
            <person name="Futagami T."/>
            <person name="Toyoda A."/>
            <person name="Takaki Y."/>
            <person name="Nishi S."/>
            <person name="Hori S."/>
            <person name="Arai W."/>
            <person name="Tsubouchi T."/>
            <person name="Morono Y."/>
            <person name="Uchiyama I."/>
            <person name="Ito T."/>
            <person name="Fujiyama A."/>
            <person name="Inagaki F."/>
            <person name="Takami H."/>
        </authorList>
    </citation>
    <scope>NUCLEOTIDE SEQUENCE</scope>
    <source>
        <strain evidence="1">Expedition CK06-06</strain>
    </source>
</reference>
<evidence type="ECO:0000313" key="1">
    <source>
        <dbReference type="EMBL" id="GAG59474.1"/>
    </source>
</evidence>
<dbReference type="AlphaFoldDB" id="X0YSN0"/>
<feature type="non-terminal residue" evidence="1">
    <location>
        <position position="1"/>
    </location>
</feature>
<gene>
    <name evidence="1" type="ORF">S01H4_17155</name>
</gene>
<name>X0YSN0_9ZZZZ</name>
<evidence type="ECO:0008006" key="2">
    <source>
        <dbReference type="Google" id="ProtNLM"/>
    </source>
</evidence>
<dbReference type="EMBL" id="BART01007543">
    <property type="protein sequence ID" value="GAG59474.1"/>
    <property type="molecule type" value="Genomic_DNA"/>
</dbReference>
<organism evidence="1">
    <name type="scientific">marine sediment metagenome</name>
    <dbReference type="NCBI Taxonomy" id="412755"/>
    <lineage>
        <taxon>unclassified sequences</taxon>
        <taxon>metagenomes</taxon>
        <taxon>ecological metagenomes</taxon>
    </lineage>
</organism>
<sequence length="124" mass="14535">PKSKWLRENPLLNVDDYEPELDLLEITMEIIEIIKPKYWVIENVVGSIRYFKPKLGIPRQIIGPFVLWGNYPEIIIKGDLPSKASKDKRWSKLRSNYKAKIPIQVSHGLLIAILEQTNFSDYWL</sequence>